<keyword evidence="3" id="KW-1185">Reference proteome</keyword>
<sequence>VCGFDSFRFGVFLDPWEKSLFSFSFISFFIFAVILFIFFIISFANHSASSLASSKKSSNYCLSLSLMAMIGSSHPCHDLDLLVKETHQVTAGSIVGIPYIQCHVPIRRRRRWRYLEFDAFLFDESSYRKGNELFLTTCQ</sequence>
<evidence type="ECO:0000313" key="2">
    <source>
        <dbReference type="EMBL" id="GFP94225.1"/>
    </source>
</evidence>
<protein>
    <submittedName>
        <fullName evidence="2">Uncharacterized protein</fullName>
    </submittedName>
</protein>
<keyword evidence="1" id="KW-0472">Membrane</keyword>
<gene>
    <name evidence="2" type="ORF">PHJA_001567000</name>
</gene>
<keyword evidence="1" id="KW-0812">Transmembrane</keyword>
<dbReference type="AlphaFoldDB" id="A0A830CGE3"/>
<proteinExistence type="predicted"/>
<dbReference type="OrthoDB" id="1728869at2759"/>
<dbReference type="EMBL" id="BMAC01000341">
    <property type="protein sequence ID" value="GFP94225.1"/>
    <property type="molecule type" value="Genomic_DNA"/>
</dbReference>
<accession>A0A830CGE3</accession>
<evidence type="ECO:0000256" key="1">
    <source>
        <dbReference type="SAM" id="Phobius"/>
    </source>
</evidence>
<comment type="caution">
    <text evidence="2">The sequence shown here is derived from an EMBL/GenBank/DDBJ whole genome shotgun (WGS) entry which is preliminary data.</text>
</comment>
<organism evidence="2 3">
    <name type="scientific">Phtheirospermum japonicum</name>
    <dbReference type="NCBI Taxonomy" id="374723"/>
    <lineage>
        <taxon>Eukaryota</taxon>
        <taxon>Viridiplantae</taxon>
        <taxon>Streptophyta</taxon>
        <taxon>Embryophyta</taxon>
        <taxon>Tracheophyta</taxon>
        <taxon>Spermatophyta</taxon>
        <taxon>Magnoliopsida</taxon>
        <taxon>eudicotyledons</taxon>
        <taxon>Gunneridae</taxon>
        <taxon>Pentapetalae</taxon>
        <taxon>asterids</taxon>
        <taxon>lamiids</taxon>
        <taxon>Lamiales</taxon>
        <taxon>Orobanchaceae</taxon>
        <taxon>Orobanchaceae incertae sedis</taxon>
        <taxon>Phtheirospermum</taxon>
    </lineage>
</organism>
<keyword evidence="1" id="KW-1133">Transmembrane helix</keyword>
<feature type="non-terminal residue" evidence="2">
    <location>
        <position position="1"/>
    </location>
</feature>
<reference evidence="2" key="1">
    <citation type="submission" date="2020-07" db="EMBL/GenBank/DDBJ databases">
        <title>Ethylene signaling mediates host invasion by parasitic plants.</title>
        <authorList>
            <person name="Yoshida S."/>
        </authorList>
    </citation>
    <scope>NUCLEOTIDE SEQUENCE</scope>
    <source>
        <strain evidence="2">Okayama</strain>
    </source>
</reference>
<name>A0A830CGE3_9LAMI</name>
<feature type="transmembrane region" description="Helical" evidence="1">
    <location>
        <begin position="20"/>
        <end position="44"/>
    </location>
</feature>
<dbReference type="Proteomes" id="UP000653305">
    <property type="component" value="Unassembled WGS sequence"/>
</dbReference>
<evidence type="ECO:0000313" key="3">
    <source>
        <dbReference type="Proteomes" id="UP000653305"/>
    </source>
</evidence>